<evidence type="ECO:0000259" key="3">
    <source>
        <dbReference type="Pfam" id="PF07859"/>
    </source>
</evidence>
<evidence type="ECO:0000313" key="4">
    <source>
        <dbReference type="EMBL" id="KFJ07466.1"/>
    </source>
</evidence>
<dbReference type="Pfam" id="PF07859">
    <property type="entry name" value="Abhydrolase_3"/>
    <property type="match status" value="1"/>
</dbReference>
<dbReference type="Proteomes" id="UP000029080">
    <property type="component" value="Unassembled WGS sequence"/>
</dbReference>
<evidence type="ECO:0000256" key="2">
    <source>
        <dbReference type="SAM" id="MobiDB-lite"/>
    </source>
</evidence>
<protein>
    <submittedName>
        <fullName evidence="4">Lipase</fullName>
    </submittedName>
</protein>
<accession>A0A087EI65</accession>
<organism evidence="4 5">
    <name type="scientific">Bifidobacterium tsurumiense</name>
    <dbReference type="NCBI Taxonomy" id="356829"/>
    <lineage>
        <taxon>Bacteria</taxon>
        <taxon>Bacillati</taxon>
        <taxon>Actinomycetota</taxon>
        <taxon>Actinomycetes</taxon>
        <taxon>Bifidobacteriales</taxon>
        <taxon>Bifidobacteriaceae</taxon>
        <taxon>Bifidobacterium</taxon>
    </lineage>
</organism>
<evidence type="ECO:0000256" key="1">
    <source>
        <dbReference type="ARBA" id="ARBA00022801"/>
    </source>
</evidence>
<dbReference type="SUPFAM" id="SSF53474">
    <property type="entry name" value="alpha/beta-Hydrolases"/>
    <property type="match status" value="1"/>
</dbReference>
<sequence>MAKSNGKSNSKSQSKAHGKAHAKSHAKRNHEINDDLTAKQDAKHRAVRKSYPGFDDSVLERAEYWSEMTADLEGLSQERAMGLLSLRYAMASSDLPRVEFWHDPDNIDITEDIAYLPDGGMSADEVRGHLLDLYLPHDAVVRGGHTTPVYIDIHGGGFTYGYKELNRNFNTHLAEQGFAVFSLNYRPAPQTNLRGQLADIQAALVWIRDHIAKFPVNPDAVFITGDSAGAALAALTLAIENSDTAAKAFGIDQASGIGFAGGALISGVYNLTGRSALEPPAEGNADDEASDRHLENNLGKEFFADLEDAIPFLSSASLARSVNLPPLFLITSSDDFIEAETLELAAALSRQGADFELHDVKTTRTQSLGHVFPVCMTWLEESQDALAAIRDFSYERIR</sequence>
<dbReference type="PANTHER" id="PTHR48081:SF33">
    <property type="entry name" value="KYNURENINE FORMAMIDASE"/>
    <property type="match status" value="1"/>
</dbReference>
<dbReference type="Gene3D" id="3.40.50.1820">
    <property type="entry name" value="alpha/beta hydrolase"/>
    <property type="match status" value="1"/>
</dbReference>
<dbReference type="GO" id="GO:0016787">
    <property type="term" value="F:hydrolase activity"/>
    <property type="evidence" value="ECO:0007669"/>
    <property type="project" value="UniProtKB-KW"/>
</dbReference>
<keyword evidence="5" id="KW-1185">Reference proteome</keyword>
<feature type="compositionally biased region" description="Basic and acidic residues" evidence="2">
    <location>
        <begin position="29"/>
        <end position="44"/>
    </location>
</feature>
<feature type="compositionally biased region" description="Low complexity" evidence="2">
    <location>
        <begin position="1"/>
        <end position="13"/>
    </location>
</feature>
<keyword evidence="1" id="KW-0378">Hydrolase</keyword>
<dbReference type="PANTHER" id="PTHR48081">
    <property type="entry name" value="AB HYDROLASE SUPERFAMILY PROTEIN C4A8.06C"/>
    <property type="match status" value="1"/>
</dbReference>
<proteinExistence type="predicted"/>
<feature type="domain" description="Alpha/beta hydrolase fold-3" evidence="3">
    <location>
        <begin position="152"/>
        <end position="361"/>
    </location>
</feature>
<reference evidence="4 5" key="1">
    <citation type="submission" date="2014-03" db="EMBL/GenBank/DDBJ databases">
        <title>Genomics of Bifidobacteria.</title>
        <authorList>
            <person name="Ventura M."/>
            <person name="Milani C."/>
            <person name="Lugli G.A."/>
        </authorList>
    </citation>
    <scope>NUCLEOTIDE SEQUENCE [LARGE SCALE GENOMIC DNA]</scope>
    <source>
        <strain evidence="4 5">JCM 13495</strain>
    </source>
</reference>
<comment type="caution">
    <text evidence="4">The sequence shown here is derived from an EMBL/GenBank/DDBJ whole genome shotgun (WGS) entry which is preliminary data.</text>
</comment>
<feature type="region of interest" description="Disordered" evidence="2">
    <location>
        <begin position="1"/>
        <end position="49"/>
    </location>
</feature>
<dbReference type="OrthoDB" id="9803828at2"/>
<dbReference type="InterPro" id="IPR013094">
    <property type="entry name" value="AB_hydrolase_3"/>
</dbReference>
<name>A0A087EI65_9BIFI</name>
<dbReference type="AlphaFoldDB" id="A0A087EI65"/>
<dbReference type="EMBL" id="JGZU01000004">
    <property type="protein sequence ID" value="KFJ07466.1"/>
    <property type="molecule type" value="Genomic_DNA"/>
</dbReference>
<gene>
    <name evidence="4" type="ORF">BITS_0713</name>
</gene>
<evidence type="ECO:0000313" key="5">
    <source>
        <dbReference type="Proteomes" id="UP000029080"/>
    </source>
</evidence>
<dbReference type="InterPro" id="IPR050300">
    <property type="entry name" value="GDXG_lipolytic_enzyme"/>
</dbReference>
<dbReference type="STRING" id="356829.BITS_0713"/>
<dbReference type="InterPro" id="IPR029058">
    <property type="entry name" value="AB_hydrolase_fold"/>
</dbReference>
<dbReference type="eggNOG" id="COG0657">
    <property type="taxonomic scope" value="Bacteria"/>
</dbReference>
<feature type="compositionally biased region" description="Basic residues" evidence="2">
    <location>
        <begin position="14"/>
        <end position="28"/>
    </location>
</feature>